<dbReference type="EMBL" id="FQ790328">
    <property type="protein sequence ID" value="CCD50770.1"/>
    <property type="molecule type" value="Genomic_DNA"/>
</dbReference>
<gene>
    <name evidence="2" type="ORF">BofuT4_uP088330.1</name>
</gene>
<dbReference type="InParanoid" id="G2YG72"/>
<proteinExistence type="predicted"/>
<feature type="region of interest" description="Disordered" evidence="1">
    <location>
        <begin position="1"/>
        <end position="40"/>
    </location>
</feature>
<sequence length="40" mass="4724">MMVYTKPECRDRPPARATEEDFWKRNDAPPTDMNLTPPFV</sequence>
<dbReference type="Proteomes" id="UP000008177">
    <property type="component" value="Unplaced contigs"/>
</dbReference>
<dbReference type="HOGENOM" id="CLU_3299277_0_0_1"/>
<evidence type="ECO:0000313" key="2">
    <source>
        <dbReference type="EMBL" id="CCD50770.1"/>
    </source>
</evidence>
<evidence type="ECO:0000313" key="3">
    <source>
        <dbReference type="Proteomes" id="UP000008177"/>
    </source>
</evidence>
<dbReference type="AlphaFoldDB" id="G2YG72"/>
<accession>G2YG72</accession>
<protein>
    <submittedName>
        <fullName evidence="2">Uncharacterized protein</fullName>
    </submittedName>
</protein>
<organism evidence="2 3">
    <name type="scientific">Botryotinia fuckeliana (strain T4)</name>
    <name type="common">Noble rot fungus</name>
    <name type="synonym">Botrytis cinerea</name>
    <dbReference type="NCBI Taxonomy" id="999810"/>
    <lineage>
        <taxon>Eukaryota</taxon>
        <taxon>Fungi</taxon>
        <taxon>Dikarya</taxon>
        <taxon>Ascomycota</taxon>
        <taxon>Pezizomycotina</taxon>
        <taxon>Leotiomycetes</taxon>
        <taxon>Helotiales</taxon>
        <taxon>Sclerotiniaceae</taxon>
        <taxon>Botrytis</taxon>
    </lineage>
</organism>
<reference evidence="3" key="1">
    <citation type="journal article" date="2011" name="PLoS Genet.">
        <title>Genomic analysis of the necrotrophic fungal pathogens Sclerotinia sclerotiorum and Botrytis cinerea.</title>
        <authorList>
            <person name="Amselem J."/>
            <person name="Cuomo C.A."/>
            <person name="van Kan J.A."/>
            <person name="Viaud M."/>
            <person name="Benito E.P."/>
            <person name="Couloux A."/>
            <person name="Coutinho P.M."/>
            <person name="de Vries R.P."/>
            <person name="Dyer P.S."/>
            <person name="Fillinger S."/>
            <person name="Fournier E."/>
            <person name="Gout L."/>
            <person name="Hahn M."/>
            <person name="Kohn L."/>
            <person name="Lapalu N."/>
            <person name="Plummer K.M."/>
            <person name="Pradier J.M."/>
            <person name="Quevillon E."/>
            <person name="Sharon A."/>
            <person name="Simon A."/>
            <person name="ten Have A."/>
            <person name="Tudzynski B."/>
            <person name="Tudzynski P."/>
            <person name="Wincker P."/>
            <person name="Andrew M."/>
            <person name="Anthouard V."/>
            <person name="Beever R.E."/>
            <person name="Beffa R."/>
            <person name="Benoit I."/>
            <person name="Bouzid O."/>
            <person name="Brault B."/>
            <person name="Chen Z."/>
            <person name="Choquer M."/>
            <person name="Collemare J."/>
            <person name="Cotton P."/>
            <person name="Danchin E.G."/>
            <person name="Da Silva C."/>
            <person name="Gautier A."/>
            <person name="Giraud C."/>
            <person name="Giraud T."/>
            <person name="Gonzalez C."/>
            <person name="Grossetete S."/>
            <person name="Guldener U."/>
            <person name="Henrissat B."/>
            <person name="Howlett B.J."/>
            <person name="Kodira C."/>
            <person name="Kretschmer M."/>
            <person name="Lappartient A."/>
            <person name="Leroch M."/>
            <person name="Levis C."/>
            <person name="Mauceli E."/>
            <person name="Neuveglise C."/>
            <person name="Oeser B."/>
            <person name="Pearson M."/>
            <person name="Poulain J."/>
            <person name="Poussereau N."/>
            <person name="Quesneville H."/>
            <person name="Rascle C."/>
            <person name="Schumacher J."/>
            <person name="Segurens B."/>
            <person name="Sexton A."/>
            <person name="Silva E."/>
            <person name="Sirven C."/>
            <person name="Soanes D.M."/>
            <person name="Talbot N.J."/>
            <person name="Templeton M."/>
            <person name="Yandava C."/>
            <person name="Yarden O."/>
            <person name="Zeng Q."/>
            <person name="Rollins J.A."/>
            <person name="Lebrun M.H."/>
            <person name="Dickman M."/>
        </authorList>
    </citation>
    <scope>NUCLEOTIDE SEQUENCE [LARGE SCALE GENOMIC DNA]</scope>
    <source>
        <strain evidence="3">T4</strain>
    </source>
</reference>
<evidence type="ECO:0000256" key="1">
    <source>
        <dbReference type="SAM" id="MobiDB-lite"/>
    </source>
</evidence>
<feature type="compositionally biased region" description="Basic and acidic residues" evidence="1">
    <location>
        <begin position="7"/>
        <end position="27"/>
    </location>
</feature>
<name>G2YG72_BOTF4</name>